<comment type="caution">
    <text evidence="1">The sequence shown here is derived from an EMBL/GenBank/DDBJ whole genome shotgun (WGS) entry which is preliminary data.</text>
</comment>
<dbReference type="AlphaFoldDB" id="A0A167KBA0"/>
<keyword evidence="2" id="KW-1185">Reference proteome</keyword>
<evidence type="ECO:0000313" key="2">
    <source>
        <dbReference type="Proteomes" id="UP000077013"/>
    </source>
</evidence>
<evidence type="ECO:0000313" key="1">
    <source>
        <dbReference type="EMBL" id="OAB81685.1"/>
    </source>
</evidence>
<organism evidence="1 2">
    <name type="scientific">Cochleicola gelatinilyticus</name>
    <dbReference type="NCBI Taxonomy" id="1763537"/>
    <lineage>
        <taxon>Bacteria</taxon>
        <taxon>Pseudomonadati</taxon>
        <taxon>Bacteroidota</taxon>
        <taxon>Flavobacteriia</taxon>
        <taxon>Flavobacteriales</taxon>
        <taxon>Flavobacteriaceae</taxon>
        <taxon>Cochleicola</taxon>
    </lineage>
</organism>
<dbReference type="STRING" id="1763537.ULVI_00915"/>
<accession>A0A167KBA0</accession>
<name>A0A167KBA0_9FLAO</name>
<dbReference type="Proteomes" id="UP000077013">
    <property type="component" value="Unassembled WGS sequence"/>
</dbReference>
<reference evidence="1 2" key="1">
    <citation type="submission" date="2016-02" db="EMBL/GenBank/DDBJ databases">
        <title>Ulvibacter sp. LPB0005, isolated from Thais luteostoma.</title>
        <authorList>
            <person name="Shin S.-K."/>
            <person name="Yi H."/>
        </authorList>
    </citation>
    <scope>NUCLEOTIDE SEQUENCE [LARGE SCALE GENOMIC DNA]</scope>
    <source>
        <strain evidence="1 2">LPB0005</strain>
    </source>
</reference>
<proteinExistence type="predicted"/>
<protein>
    <submittedName>
        <fullName evidence="1">Uncharacterized protein</fullName>
    </submittedName>
</protein>
<sequence>MRSFAILFLLTFFSCSEDKKSDCNYITDYYQSIYKADYEFQIKNYEKAFEFYQMAFKSCEPITTPTYNEIGKFAETTAILKKYDLTLEYAKKLILSGRELTIYQNNPNFNEFMTSKYGQLLEQDYDKLREQFMENVDFNLRHELIAMKAADQKYRVNRNIYENNRDKQDSIDKVHEKRLIELFESIGYPNNETYGPFSLDHNHIDIGLFLLHTDDSIRMNYFVPKVKEFVKNGKATPRTLGTMIDQFYLYNGEPQIYGTYTKQDGGYENMIDDLKKVDSNRISIGLPPLDLKDKKLGL</sequence>
<dbReference type="PROSITE" id="PS51257">
    <property type="entry name" value="PROKAR_LIPOPROTEIN"/>
    <property type="match status" value="1"/>
</dbReference>
<dbReference type="EMBL" id="LRXL01000005">
    <property type="protein sequence ID" value="OAB81685.1"/>
    <property type="molecule type" value="Genomic_DNA"/>
</dbReference>
<dbReference type="RefSeq" id="WP_068588531.1">
    <property type="nucleotide sequence ID" value="NZ_LRXL01000005.1"/>
</dbReference>
<dbReference type="OrthoDB" id="1490993at2"/>
<gene>
    <name evidence="1" type="ORF">ULVI_00915</name>
</gene>